<gene>
    <name evidence="12" type="ORF">KGF56_002452</name>
</gene>
<feature type="compositionally biased region" description="Acidic residues" evidence="10">
    <location>
        <begin position="230"/>
        <end position="244"/>
    </location>
</feature>
<dbReference type="EMBL" id="JAHUZD010000087">
    <property type="protein sequence ID" value="KAI3404749.1"/>
    <property type="molecule type" value="Genomic_DNA"/>
</dbReference>
<dbReference type="SMART" id="SM00962">
    <property type="entry name" value="SRP54"/>
    <property type="match status" value="1"/>
</dbReference>
<dbReference type="GeneID" id="73380069"/>
<keyword evidence="5" id="KW-0472">Membrane</keyword>
<dbReference type="GO" id="GO:0003924">
    <property type="term" value="F:GTPase activity"/>
    <property type="evidence" value="ECO:0007669"/>
    <property type="project" value="TreeGrafter"/>
</dbReference>
<evidence type="ECO:0000256" key="1">
    <source>
        <dbReference type="ARBA" id="ARBA00008531"/>
    </source>
</evidence>
<dbReference type="RefSeq" id="XP_049180494.1">
    <property type="nucleotide sequence ID" value="XM_049323682.1"/>
</dbReference>
<dbReference type="Gene3D" id="3.40.50.300">
    <property type="entry name" value="P-loop containing nucleotide triphosphate hydrolases"/>
    <property type="match status" value="1"/>
</dbReference>
<dbReference type="PROSITE" id="PS00300">
    <property type="entry name" value="SRP54"/>
    <property type="match status" value="1"/>
</dbReference>
<dbReference type="InterPro" id="IPR003593">
    <property type="entry name" value="AAA+_ATPase"/>
</dbReference>
<evidence type="ECO:0000256" key="6">
    <source>
        <dbReference type="ARBA" id="ARBA00023170"/>
    </source>
</evidence>
<dbReference type="GO" id="GO:0005789">
    <property type="term" value="C:endoplasmic reticulum membrane"/>
    <property type="evidence" value="ECO:0007669"/>
    <property type="project" value="TreeGrafter"/>
</dbReference>
<dbReference type="SMART" id="SM00963">
    <property type="entry name" value="SRP54_N"/>
    <property type="match status" value="1"/>
</dbReference>
<dbReference type="GO" id="GO:0005525">
    <property type="term" value="F:GTP binding"/>
    <property type="evidence" value="ECO:0007669"/>
    <property type="project" value="UniProtKB-KW"/>
</dbReference>
<sequence>MSQCLIIFKPSGVVEYQRNNKIYPFNEFILHIINETQTSLDANFTTQTIHQKRFYCFHKEDVYVALYFDAITAIDSDKVRQTLYGIHKIYKKFEDDDLRSTAEGAKFEQLVDLQFNNLMKLKRNEEGPRVAAAAPVVNVSNSGTASTTSAPAKQPNLNKRPTSKKLRKWDDSGEMIIDVGDSGPLDYSRNDENGDMSNLMPEMRINNESAFTKSNELVLVSELNEILGASDDDDNDDDDEDDSNTDGKDKGLSSGFFSRISSYLGGSINLEEVSKKFNDQLISKNIAPGTAKLIIDKIKSRLAGKTVTMTTYKQILTEELTKILTPNVSTDLLYEIKRNSGGGGKPFVISVVGVNGVGKSTNLAKLAYWFLQNNLNVLICACDTFRSGAVEQLKVHVNNLDRLNSNLSNKSKIEIFEKGYGGGDHVVTTAKQAIEYARTNQYDIVLIDTAGRTHSNAKLMAPLKKFGDVVNPDRIIMVGEALVGTDSVEQAMNFNQAFGNKRSLDFFIISKVDTVGDMVGTTINMVMATKVPILFVGTGQTYTDIKRLSVRQVVEMLMK</sequence>
<dbReference type="InterPro" id="IPR042101">
    <property type="entry name" value="SRP54_N_sf"/>
</dbReference>
<feature type="compositionally biased region" description="Polar residues" evidence="10">
    <location>
        <begin position="143"/>
        <end position="160"/>
    </location>
</feature>
<dbReference type="FunFam" id="3.40.50.300:FF:000566">
    <property type="entry name" value="Signal recognition particle receptor subunit alpha"/>
    <property type="match status" value="1"/>
</dbReference>
<keyword evidence="6" id="KW-0675">Receptor</keyword>
<evidence type="ECO:0000256" key="7">
    <source>
        <dbReference type="ARBA" id="ARBA00029433"/>
    </source>
</evidence>
<evidence type="ECO:0000256" key="10">
    <source>
        <dbReference type="SAM" id="MobiDB-lite"/>
    </source>
</evidence>
<comment type="subunit">
    <text evidence="2">Heterodimer of an alpha and a beta chain.</text>
</comment>
<dbReference type="SMART" id="SM00382">
    <property type="entry name" value="AAA"/>
    <property type="match status" value="1"/>
</dbReference>
<reference evidence="12" key="1">
    <citation type="journal article" date="2022" name="DNA Res.">
        <title>Genome analysis of five recently described species of the CUG-Ser clade uncovers Candida theae as a new hybrid lineage with pathogenic potential in the Candida parapsilosis species complex.</title>
        <authorList>
            <person name="Mixao V."/>
            <person name="Del Olmo V."/>
            <person name="Hegedusova E."/>
            <person name="Saus E."/>
            <person name="Pryszcz L."/>
            <person name="Cillingova A."/>
            <person name="Nosek J."/>
            <person name="Gabaldon T."/>
        </authorList>
    </citation>
    <scope>NUCLEOTIDE SEQUENCE</scope>
    <source>
        <strain evidence="12">CBS 10844</strain>
    </source>
</reference>
<evidence type="ECO:0000256" key="8">
    <source>
        <dbReference type="ARBA" id="ARBA00071429"/>
    </source>
</evidence>
<dbReference type="InterPro" id="IPR027417">
    <property type="entry name" value="P-loop_NTPase"/>
</dbReference>
<keyword evidence="3" id="KW-0547">Nucleotide-binding</keyword>
<dbReference type="GO" id="GO:0006614">
    <property type="term" value="P:SRP-dependent cotranslational protein targeting to membrane"/>
    <property type="evidence" value="ECO:0007669"/>
    <property type="project" value="InterPro"/>
</dbReference>
<dbReference type="Proteomes" id="UP001202479">
    <property type="component" value="Unassembled WGS sequence"/>
</dbReference>
<evidence type="ECO:0000256" key="2">
    <source>
        <dbReference type="ARBA" id="ARBA00011870"/>
    </source>
</evidence>
<accession>A0AAI9SX74</accession>
<comment type="subcellular location">
    <subcellularLocation>
        <location evidence="7">Endomembrane system</location>
        <topology evidence="7">Peripheral membrane protein</topology>
        <orientation evidence="7">Cytoplasmic side</orientation>
    </subcellularLocation>
</comment>
<name>A0AAI9SX74_9ASCO</name>
<feature type="region of interest" description="Disordered" evidence="10">
    <location>
        <begin position="228"/>
        <end position="250"/>
    </location>
</feature>
<proteinExistence type="inferred from homology"/>
<feature type="region of interest" description="Disordered" evidence="10">
    <location>
        <begin position="141"/>
        <end position="166"/>
    </location>
</feature>
<dbReference type="SUPFAM" id="SSF47364">
    <property type="entry name" value="Domain of the SRP/SRP receptor G-proteins"/>
    <property type="match status" value="1"/>
</dbReference>
<protein>
    <recommendedName>
        <fullName evidence="8">Signal recognition particle receptor subunit alpha homolog</fullName>
    </recommendedName>
    <alternativeName>
        <fullName evidence="9">Docking protein alpha</fullName>
    </alternativeName>
</protein>
<evidence type="ECO:0000256" key="4">
    <source>
        <dbReference type="ARBA" id="ARBA00023134"/>
    </source>
</evidence>
<keyword evidence="13" id="KW-1185">Reference proteome</keyword>
<keyword evidence="4" id="KW-0342">GTP-binding</keyword>
<evidence type="ECO:0000259" key="11">
    <source>
        <dbReference type="PROSITE" id="PS00300"/>
    </source>
</evidence>
<comment type="caution">
    <text evidence="12">The sequence shown here is derived from an EMBL/GenBank/DDBJ whole genome shotgun (WGS) entry which is preliminary data.</text>
</comment>
<evidence type="ECO:0000313" key="12">
    <source>
        <dbReference type="EMBL" id="KAI3404749.1"/>
    </source>
</evidence>
<dbReference type="InterPro" id="IPR013822">
    <property type="entry name" value="Signal_recog_particl_SRP54_hlx"/>
</dbReference>
<dbReference type="PANTHER" id="PTHR43134:SF1">
    <property type="entry name" value="SIGNAL RECOGNITION PARTICLE RECEPTOR SUBUNIT ALPHA"/>
    <property type="match status" value="1"/>
</dbReference>
<evidence type="ECO:0000256" key="9">
    <source>
        <dbReference type="ARBA" id="ARBA00081194"/>
    </source>
</evidence>
<dbReference type="GO" id="GO:0005047">
    <property type="term" value="F:signal recognition particle binding"/>
    <property type="evidence" value="ECO:0007669"/>
    <property type="project" value="TreeGrafter"/>
</dbReference>
<feature type="domain" description="SRP54-type proteins GTP-binding" evidence="11">
    <location>
        <begin position="532"/>
        <end position="545"/>
    </location>
</feature>
<dbReference type="AlphaFoldDB" id="A0AAI9SX74"/>
<dbReference type="InterPro" id="IPR036225">
    <property type="entry name" value="SRP/SRP_N"/>
</dbReference>
<dbReference type="SUPFAM" id="SSF52540">
    <property type="entry name" value="P-loop containing nucleoside triphosphate hydrolases"/>
    <property type="match status" value="1"/>
</dbReference>
<dbReference type="Pfam" id="PF00448">
    <property type="entry name" value="SRP54"/>
    <property type="match status" value="1"/>
</dbReference>
<evidence type="ECO:0000256" key="5">
    <source>
        <dbReference type="ARBA" id="ARBA00023136"/>
    </source>
</evidence>
<dbReference type="PANTHER" id="PTHR43134">
    <property type="entry name" value="SIGNAL RECOGNITION PARTICLE RECEPTOR SUBUNIT ALPHA"/>
    <property type="match status" value="1"/>
</dbReference>
<comment type="similarity">
    <text evidence="1">Belongs to the GTP-binding SRP family.</text>
</comment>
<organism evidence="12 13">
    <name type="scientific">Candida oxycetoniae</name>
    <dbReference type="NCBI Taxonomy" id="497107"/>
    <lineage>
        <taxon>Eukaryota</taxon>
        <taxon>Fungi</taxon>
        <taxon>Dikarya</taxon>
        <taxon>Ascomycota</taxon>
        <taxon>Saccharomycotina</taxon>
        <taxon>Pichiomycetes</taxon>
        <taxon>Debaryomycetaceae</taxon>
        <taxon>Candida/Lodderomyces clade</taxon>
        <taxon>Candida</taxon>
    </lineage>
</organism>
<dbReference type="InterPro" id="IPR000897">
    <property type="entry name" value="SRP54_GTPase_dom"/>
</dbReference>
<dbReference type="Gene3D" id="1.20.120.140">
    <property type="entry name" value="Signal recognition particle SRP54, nucleotide-binding domain"/>
    <property type="match status" value="1"/>
</dbReference>
<evidence type="ECO:0000256" key="3">
    <source>
        <dbReference type="ARBA" id="ARBA00022741"/>
    </source>
</evidence>
<evidence type="ECO:0000313" key="13">
    <source>
        <dbReference type="Proteomes" id="UP001202479"/>
    </source>
</evidence>